<protein>
    <submittedName>
        <fullName evidence="2">Uncharacterized protein</fullName>
    </submittedName>
</protein>
<dbReference type="RefSeq" id="WP_386053495.1">
    <property type="nucleotide sequence ID" value="NZ_JBHTKH010000009.1"/>
</dbReference>
<feature type="region of interest" description="Disordered" evidence="1">
    <location>
        <begin position="1"/>
        <end position="54"/>
    </location>
</feature>
<reference evidence="3" key="1">
    <citation type="journal article" date="2019" name="Int. J. Syst. Evol. Microbiol.">
        <title>The Global Catalogue of Microorganisms (GCM) 10K type strain sequencing project: providing services to taxonomists for standard genome sequencing and annotation.</title>
        <authorList>
            <consortium name="The Broad Institute Genomics Platform"/>
            <consortium name="The Broad Institute Genome Sequencing Center for Infectious Disease"/>
            <person name="Wu L."/>
            <person name="Ma J."/>
        </authorList>
    </citation>
    <scope>NUCLEOTIDE SEQUENCE [LARGE SCALE GENOMIC DNA]</scope>
    <source>
        <strain evidence="3">CCUG 57508</strain>
    </source>
</reference>
<keyword evidence="3" id="KW-1185">Reference proteome</keyword>
<evidence type="ECO:0000313" key="2">
    <source>
        <dbReference type="EMBL" id="MFD1055458.1"/>
    </source>
</evidence>
<evidence type="ECO:0000313" key="3">
    <source>
        <dbReference type="Proteomes" id="UP001597046"/>
    </source>
</evidence>
<feature type="compositionally biased region" description="Basic residues" evidence="1">
    <location>
        <begin position="89"/>
        <end position="99"/>
    </location>
</feature>
<name>A0ABW3MXM2_9MICO</name>
<organism evidence="2 3">
    <name type="scientific">Terrabacter terrigena</name>
    <dbReference type="NCBI Taxonomy" id="574718"/>
    <lineage>
        <taxon>Bacteria</taxon>
        <taxon>Bacillati</taxon>
        <taxon>Actinomycetota</taxon>
        <taxon>Actinomycetes</taxon>
        <taxon>Micrococcales</taxon>
        <taxon>Intrasporangiaceae</taxon>
        <taxon>Terrabacter</taxon>
    </lineage>
</organism>
<proteinExistence type="predicted"/>
<dbReference type="Proteomes" id="UP001597046">
    <property type="component" value="Unassembled WGS sequence"/>
</dbReference>
<dbReference type="EMBL" id="JBHTKH010000009">
    <property type="protein sequence ID" value="MFD1055458.1"/>
    <property type="molecule type" value="Genomic_DNA"/>
</dbReference>
<comment type="caution">
    <text evidence="2">The sequence shown here is derived from an EMBL/GenBank/DDBJ whole genome shotgun (WGS) entry which is preliminary data.</text>
</comment>
<gene>
    <name evidence="2" type="ORF">ACFQ2V_14175</name>
</gene>
<evidence type="ECO:0000256" key="1">
    <source>
        <dbReference type="SAM" id="MobiDB-lite"/>
    </source>
</evidence>
<accession>A0ABW3MXM2</accession>
<sequence length="105" mass="12081">MSRYSGWQGAGAARRAREQRRREAEARNALTPPERRASARRPCPSGKRKLTEHQAQCELVGATVDRNRGRVHRRERRAYQCPLCGAHHLTSKPQKKRRERKEAAA</sequence>
<feature type="region of interest" description="Disordered" evidence="1">
    <location>
        <begin position="85"/>
        <end position="105"/>
    </location>
</feature>